<comment type="caution">
    <text evidence="3">The sequence shown here is derived from an EMBL/GenBank/DDBJ whole genome shotgun (WGS) entry which is preliminary data.</text>
</comment>
<keyword evidence="1" id="KW-1133">Transmembrane helix</keyword>
<dbReference type="Proteomes" id="UP001165063">
    <property type="component" value="Unassembled WGS sequence"/>
</dbReference>
<keyword evidence="1" id="KW-0812">Transmembrane</keyword>
<proteinExistence type="predicted"/>
<reference evidence="3" key="1">
    <citation type="submission" date="2023-04" db="EMBL/GenBank/DDBJ databases">
        <title>Ambrosiozyma monospora NBRC 1965.</title>
        <authorList>
            <person name="Ichikawa N."/>
            <person name="Sato H."/>
            <person name="Tonouchi N."/>
        </authorList>
    </citation>
    <scope>NUCLEOTIDE SEQUENCE</scope>
    <source>
        <strain evidence="3">NBRC 1965</strain>
    </source>
</reference>
<dbReference type="GO" id="GO:0005227">
    <property type="term" value="F:calcium-activated cation channel activity"/>
    <property type="evidence" value="ECO:0007669"/>
    <property type="project" value="InterPro"/>
</dbReference>
<sequence length="190" mass="21979">MSIKLLGICWLFSMIIISPIRYYYTGAFDQGDDDDDSGDGNSDDGDGHNNGTDTTGGYFAIYKNKSRTDDPYAAYRTYLWVYVVFTYVFTIITKNCLMDQTKKVIRARQRILGFQNSITDRTIRLSGIPPELRTERALKETIESLGIGKIKKIVICKEWKKLDHLFKQRDKVLHKLESYWARMLSIPQLI</sequence>
<accession>A0A9W6T8F2</accession>
<evidence type="ECO:0000259" key="2">
    <source>
        <dbReference type="Pfam" id="PF14703"/>
    </source>
</evidence>
<dbReference type="OrthoDB" id="1689567at2759"/>
<name>A0A9W6T8F2_AMBMO</name>
<protein>
    <submittedName>
        <fullName evidence="3">Unnamed protein product</fullName>
    </submittedName>
</protein>
<dbReference type="PANTHER" id="PTHR13018:SF5">
    <property type="entry name" value="RE44586P"/>
    <property type="match status" value="1"/>
</dbReference>
<dbReference type="PANTHER" id="PTHR13018">
    <property type="entry name" value="PROBABLE MEMBRANE PROTEIN DUF221-RELATED"/>
    <property type="match status" value="1"/>
</dbReference>
<dbReference type="InterPro" id="IPR027815">
    <property type="entry name" value="CSC1/OSCA1-like_cyt"/>
</dbReference>
<organism evidence="3 4">
    <name type="scientific">Ambrosiozyma monospora</name>
    <name type="common">Yeast</name>
    <name type="synonym">Endomycopsis monosporus</name>
    <dbReference type="NCBI Taxonomy" id="43982"/>
    <lineage>
        <taxon>Eukaryota</taxon>
        <taxon>Fungi</taxon>
        <taxon>Dikarya</taxon>
        <taxon>Ascomycota</taxon>
        <taxon>Saccharomycotina</taxon>
        <taxon>Pichiomycetes</taxon>
        <taxon>Pichiales</taxon>
        <taxon>Pichiaceae</taxon>
        <taxon>Ambrosiozyma</taxon>
    </lineage>
</organism>
<feature type="domain" description="CSC1/OSCA1-like cytosolic" evidence="2">
    <location>
        <begin position="120"/>
        <end position="185"/>
    </location>
</feature>
<evidence type="ECO:0000313" key="3">
    <source>
        <dbReference type="EMBL" id="GME80854.1"/>
    </source>
</evidence>
<gene>
    <name evidence="3" type="ORF">Amon01_000991300</name>
</gene>
<feature type="transmembrane region" description="Helical" evidence="1">
    <location>
        <begin position="79"/>
        <end position="97"/>
    </location>
</feature>
<dbReference type="EMBL" id="BSXU01014439">
    <property type="protein sequence ID" value="GME80854.1"/>
    <property type="molecule type" value="Genomic_DNA"/>
</dbReference>
<dbReference type="AlphaFoldDB" id="A0A9W6T8F2"/>
<evidence type="ECO:0000256" key="1">
    <source>
        <dbReference type="SAM" id="Phobius"/>
    </source>
</evidence>
<dbReference type="Pfam" id="PF14703">
    <property type="entry name" value="PHM7_cyt"/>
    <property type="match status" value="1"/>
</dbReference>
<keyword evidence="1" id="KW-0472">Membrane</keyword>
<dbReference type="InterPro" id="IPR045122">
    <property type="entry name" value="Csc1-like"/>
</dbReference>
<dbReference type="GO" id="GO:0005886">
    <property type="term" value="C:plasma membrane"/>
    <property type="evidence" value="ECO:0007669"/>
    <property type="project" value="TreeGrafter"/>
</dbReference>
<feature type="transmembrane region" description="Helical" evidence="1">
    <location>
        <begin position="5"/>
        <end position="24"/>
    </location>
</feature>
<keyword evidence="4" id="KW-1185">Reference proteome</keyword>
<evidence type="ECO:0000313" key="4">
    <source>
        <dbReference type="Proteomes" id="UP001165063"/>
    </source>
</evidence>